<dbReference type="GO" id="GO:0005829">
    <property type="term" value="C:cytosol"/>
    <property type="evidence" value="ECO:0007669"/>
    <property type="project" value="TreeGrafter"/>
</dbReference>
<feature type="domain" description="FAD-binding PCMH-type" evidence="1">
    <location>
        <begin position="32"/>
        <end position="122"/>
    </location>
</feature>
<dbReference type="GO" id="GO:0071555">
    <property type="term" value="P:cell wall organization"/>
    <property type="evidence" value="ECO:0007669"/>
    <property type="project" value="TreeGrafter"/>
</dbReference>
<reference evidence="2" key="1">
    <citation type="journal article" date="2014" name="Front. Microbiol.">
        <title>High frequency of phylogenetically diverse reductive dehalogenase-homologous genes in deep subseafloor sedimentary metagenomes.</title>
        <authorList>
            <person name="Kawai M."/>
            <person name="Futagami T."/>
            <person name="Toyoda A."/>
            <person name="Takaki Y."/>
            <person name="Nishi S."/>
            <person name="Hori S."/>
            <person name="Arai W."/>
            <person name="Tsubouchi T."/>
            <person name="Morono Y."/>
            <person name="Uchiyama I."/>
            <person name="Ito T."/>
            <person name="Fujiyama A."/>
            <person name="Inagaki F."/>
            <person name="Takami H."/>
        </authorList>
    </citation>
    <scope>NUCLEOTIDE SEQUENCE</scope>
    <source>
        <strain evidence="2">Expedition CK06-06</strain>
    </source>
</reference>
<evidence type="ECO:0000259" key="1">
    <source>
        <dbReference type="PROSITE" id="PS51387"/>
    </source>
</evidence>
<evidence type="ECO:0000313" key="2">
    <source>
        <dbReference type="EMBL" id="GAH49355.1"/>
    </source>
</evidence>
<dbReference type="GO" id="GO:0008762">
    <property type="term" value="F:UDP-N-acetylmuramate dehydrogenase activity"/>
    <property type="evidence" value="ECO:0007669"/>
    <property type="project" value="InterPro"/>
</dbReference>
<accession>X1GWW6</accession>
<proteinExistence type="predicted"/>
<dbReference type="EMBL" id="BARU01024435">
    <property type="protein sequence ID" value="GAH49355.1"/>
    <property type="molecule type" value="Genomic_DNA"/>
</dbReference>
<sequence length="122" mass="13466">MNTYVINNEFIKKGIEKVVKFNEPLMNHTSLKIGGPADIFCIPNDIEELMKIISISQKFNIPFWVIGNGTNLLVLDKGVKGIVIKLGKGFKKMNFIDKIVKVGAGTSLLYLGRITLNKGLSG</sequence>
<dbReference type="InterPro" id="IPR003170">
    <property type="entry name" value="MurB"/>
</dbReference>
<name>X1GWW6_9ZZZZ</name>
<dbReference type="InterPro" id="IPR016167">
    <property type="entry name" value="FAD-bd_PCMH_sub1"/>
</dbReference>
<feature type="non-terminal residue" evidence="2">
    <location>
        <position position="122"/>
    </location>
</feature>
<dbReference type="InterPro" id="IPR016166">
    <property type="entry name" value="FAD-bd_PCMH"/>
</dbReference>
<dbReference type="InterPro" id="IPR006094">
    <property type="entry name" value="Oxid_FAD_bind_N"/>
</dbReference>
<dbReference type="Gene3D" id="3.30.43.10">
    <property type="entry name" value="Uridine Diphospho-n-acetylenolpyruvylglucosamine Reductase, domain 2"/>
    <property type="match status" value="1"/>
</dbReference>
<organism evidence="2">
    <name type="scientific">marine sediment metagenome</name>
    <dbReference type="NCBI Taxonomy" id="412755"/>
    <lineage>
        <taxon>unclassified sequences</taxon>
        <taxon>metagenomes</taxon>
        <taxon>ecological metagenomes</taxon>
    </lineage>
</organism>
<dbReference type="Pfam" id="PF01565">
    <property type="entry name" value="FAD_binding_4"/>
    <property type="match status" value="1"/>
</dbReference>
<protein>
    <recommendedName>
        <fullName evidence="1">FAD-binding PCMH-type domain-containing protein</fullName>
    </recommendedName>
</protein>
<dbReference type="SUPFAM" id="SSF56176">
    <property type="entry name" value="FAD-binding/transporter-associated domain-like"/>
    <property type="match status" value="1"/>
</dbReference>
<dbReference type="AlphaFoldDB" id="X1GWW6"/>
<dbReference type="PANTHER" id="PTHR21071">
    <property type="entry name" value="UDP-N-ACETYLENOLPYRUVOYLGLUCOSAMINE REDUCTASE"/>
    <property type="match status" value="1"/>
</dbReference>
<comment type="caution">
    <text evidence="2">The sequence shown here is derived from an EMBL/GenBank/DDBJ whole genome shotgun (WGS) entry which is preliminary data.</text>
</comment>
<gene>
    <name evidence="2" type="ORF">S03H2_39508</name>
</gene>
<dbReference type="PROSITE" id="PS51387">
    <property type="entry name" value="FAD_PCMH"/>
    <property type="match status" value="1"/>
</dbReference>
<dbReference type="InterPro" id="IPR036318">
    <property type="entry name" value="FAD-bd_PCMH-like_sf"/>
</dbReference>
<dbReference type="GO" id="GO:0071949">
    <property type="term" value="F:FAD binding"/>
    <property type="evidence" value="ECO:0007669"/>
    <property type="project" value="InterPro"/>
</dbReference>
<dbReference type="PANTHER" id="PTHR21071:SF4">
    <property type="entry name" value="UDP-N-ACETYLENOLPYRUVOYLGLUCOSAMINE REDUCTASE"/>
    <property type="match status" value="1"/>
</dbReference>